<dbReference type="SUPFAM" id="SSF53335">
    <property type="entry name" value="S-adenosyl-L-methionine-dependent methyltransferases"/>
    <property type="match status" value="1"/>
</dbReference>
<dbReference type="Pfam" id="PF13847">
    <property type="entry name" value="Methyltransf_31"/>
    <property type="match status" value="1"/>
</dbReference>
<dbReference type="EMBL" id="LN554847">
    <property type="protein sequence ID" value="CED57748.1"/>
    <property type="molecule type" value="Genomic_DNA"/>
</dbReference>
<dbReference type="Gene3D" id="3.40.50.150">
    <property type="entry name" value="Vaccinia Virus protein VP39"/>
    <property type="match status" value="1"/>
</dbReference>
<sequence>MDLPQEQITAEHSLERIYPKQLNQDDKGHQDVLEIHLERYQFASEQLRGSSILDIACGCGYGTALMAEAHPDKQFVGVDVDPIAVNYAREHYQADNLRYECGNGMDFQLANKEGGFQHFDTIISLETIEHVPEPQKMVTHLLTQLNEQGAMIASVPTTPTVDGNPHHLHDFTVASFYRLFSASNYQAGETFEQIQYWEFKGLFSKKESKENRSQGVGRNIIKHYIKKPSALFYRVHSILTKGLNNRYLTAVFSK</sequence>
<dbReference type="PANTHER" id="PTHR43861">
    <property type="entry name" value="TRANS-ACONITATE 2-METHYLTRANSFERASE-RELATED"/>
    <property type="match status" value="1"/>
</dbReference>
<reference evidence="3" key="1">
    <citation type="submission" date="2014-09" db="EMBL/GenBank/DDBJ databases">
        <authorList>
            <person name="Hjerde E."/>
        </authorList>
    </citation>
    <scope>NUCLEOTIDE SEQUENCE [LARGE SCALE GENOMIC DNA]</scope>
    <source>
        <strain evidence="3">06/09/139</strain>
    </source>
</reference>
<dbReference type="InterPro" id="IPR029063">
    <property type="entry name" value="SAM-dependent_MTases_sf"/>
</dbReference>
<evidence type="ECO:0000313" key="3">
    <source>
        <dbReference type="Proteomes" id="UP000032427"/>
    </source>
</evidence>
<dbReference type="Proteomes" id="UP000032427">
    <property type="component" value="Chromosome 2"/>
</dbReference>
<name>A0A090K1X8_9GAMM</name>
<organism evidence="2 3">
    <name type="scientific">Aliivibrio wodanis</name>
    <dbReference type="NCBI Taxonomy" id="80852"/>
    <lineage>
        <taxon>Bacteria</taxon>
        <taxon>Pseudomonadati</taxon>
        <taxon>Pseudomonadota</taxon>
        <taxon>Gammaproteobacteria</taxon>
        <taxon>Vibrionales</taxon>
        <taxon>Vibrionaceae</taxon>
        <taxon>Aliivibrio</taxon>
    </lineage>
</organism>
<gene>
    <name evidence="2" type="ORF">AWOD_II_1132</name>
</gene>
<dbReference type="HOGENOM" id="CLU_1141827_0_0_6"/>
<dbReference type="CDD" id="cd02440">
    <property type="entry name" value="AdoMet_MTases"/>
    <property type="match status" value="1"/>
</dbReference>
<dbReference type="PATRIC" id="fig|80852.17.peg.3936"/>
<dbReference type="STRING" id="80852.AWOD_II_1132"/>
<evidence type="ECO:0000313" key="2">
    <source>
        <dbReference type="EMBL" id="CED57748.1"/>
    </source>
</evidence>
<dbReference type="OrthoDB" id="9801609at2"/>
<keyword evidence="3" id="KW-1185">Reference proteome</keyword>
<keyword evidence="2" id="KW-0808">Transferase</keyword>
<dbReference type="AlphaFoldDB" id="A0A090K1X8"/>
<keyword evidence="2" id="KW-0489">Methyltransferase</keyword>
<dbReference type="GO" id="GO:0008168">
    <property type="term" value="F:methyltransferase activity"/>
    <property type="evidence" value="ECO:0007669"/>
    <property type="project" value="UniProtKB-KW"/>
</dbReference>
<protein>
    <submittedName>
        <fullName evidence="2">SAM dependent methyltransferase</fullName>
    </submittedName>
</protein>
<dbReference type="GO" id="GO:0032259">
    <property type="term" value="P:methylation"/>
    <property type="evidence" value="ECO:0007669"/>
    <property type="project" value="UniProtKB-KW"/>
</dbReference>
<dbReference type="KEGG" id="awd:AWOD_II_1132"/>
<proteinExistence type="predicted"/>
<dbReference type="GeneID" id="28543387"/>
<feature type="domain" description="Methyltransferase" evidence="1">
    <location>
        <begin position="49"/>
        <end position="167"/>
    </location>
</feature>
<evidence type="ECO:0000259" key="1">
    <source>
        <dbReference type="Pfam" id="PF13847"/>
    </source>
</evidence>
<dbReference type="InterPro" id="IPR025714">
    <property type="entry name" value="Methyltranfer_dom"/>
</dbReference>
<accession>A0A090K1X8</accession>